<sequence>MLSIEKDDQLKIVDYDEQHLTQFFISVTPSGGLYAHAQFIFQITSSDVYPEEPPKVRCITPIFHPNIDDPSRNGDTCINLFNYWSKGFSLKDVANAVLFLFYQPNFDDPLNSSVPDEGETVVDCILQSLIGGEIHGVHYPPNKFWCAWKKQNPNASIFGHHKILEWKNEITDNPDTLLNGMEKSVSFRSTVDRYVIQLTSILV</sequence>
<dbReference type="SMART" id="SM00212">
    <property type="entry name" value="UBCc"/>
    <property type="match status" value="1"/>
</dbReference>
<dbReference type="Proteomes" id="UP000324629">
    <property type="component" value="Unassembled WGS sequence"/>
</dbReference>
<dbReference type="Gene3D" id="3.10.110.10">
    <property type="entry name" value="Ubiquitin Conjugating Enzyme"/>
    <property type="match status" value="1"/>
</dbReference>
<comment type="caution">
    <text evidence="2">The sequence shown here is derived from an EMBL/GenBank/DDBJ whole genome shotgun (WGS) entry which is preliminary data.</text>
</comment>
<dbReference type="AlphaFoldDB" id="A0A5J4NM69"/>
<feature type="domain" description="UBC core" evidence="1">
    <location>
        <begin position="1"/>
        <end position="139"/>
    </location>
</feature>
<reference evidence="2 3" key="1">
    <citation type="journal article" date="2019" name="Gigascience">
        <title>Whole-genome sequence of the oriental lung fluke Paragonimus westermani.</title>
        <authorList>
            <person name="Oey H."/>
            <person name="Zakrzewski M."/>
            <person name="Narain K."/>
            <person name="Devi K.R."/>
            <person name="Agatsuma T."/>
            <person name="Nawaratna S."/>
            <person name="Gobert G.N."/>
            <person name="Jones M.K."/>
            <person name="Ragan M.A."/>
            <person name="McManus D.P."/>
            <person name="Krause L."/>
        </authorList>
    </citation>
    <scope>NUCLEOTIDE SEQUENCE [LARGE SCALE GENOMIC DNA]</scope>
    <source>
        <strain evidence="2 3">IND2009</strain>
    </source>
</reference>
<dbReference type="EMBL" id="QNGE01001957">
    <property type="protein sequence ID" value="KAA3676489.1"/>
    <property type="molecule type" value="Genomic_DNA"/>
</dbReference>
<evidence type="ECO:0000259" key="1">
    <source>
        <dbReference type="PROSITE" id="PS50127"/>
    </source>
</evidence>
<dbReference type="InterPro" id="IPR016135">
    <property type="entry name" value="UBQ-conjugating_enzyme/RWD"/>
</dbReference>
<dbReference type="PROSITE" id="PS50127">
    <property type="entry name" value="UBC_2"/>
    <property type="match status" value="1"/>
</dbReference>
<organism evidence="2 3">
    <name type="scientific">Paragonimus westermani</name>
    <dbReference type="NCBI Taxonomy" id="34504"/>
    <lineage>
        <taxon>Eukaryota</taxon>
        <taxon>Metazoa</taxon>
        <taxon>Spiralia</taxon>
        <taxon>Lophotrochozoa</taxon>
        <taxon>Platyhelminthes</taxon>
        <taxon>Trematoda</taxon>
        <taxon>Digenea</taxon>
        <taxon>Plagiorchiida</taxon>
        <taxon>Troglotremata</taxon>
        <taxon>Troglotrematidae</taxon>
        <taxon>Paragonimus</taxon>
    </lineage>
</organism>
<dbReference type="Pfam" id="PF00179">
    <property type="entry name" value="UQ_con"/>
    <property type="match status" value="1"/>
</dbReference>
<keyword evidence="3" id="KW-1185">Reference proteome</keyword>
<protein>
    <submittedName>
        <fullName evidence="2">Ubiquitin-conjugating enzyme E2 M</fullName>
    </submittedName>
</protein>
<dbReference type="PANTHER" id="PTHR24068">
    <property type="entry name" value="UBIQUITIN-CONJUGATING ENZYME E2"/>
    <property type="match status" value="1"/>
</dbReference>
<dbReference type="InterPro" id="IPR000608">
    <property type="entry name" value="UBC"/>
</dbReference>
<evidence type="ECO:0000313" key="2">
    <source>
        <dbReference type="EMBL" id="KAA3676489.1"/>
    </source>
</evidence>
<dbReference type="CDD" id="cd23794">
    <property type="entry name" value="UBCc_UBE2F_UBE2M"/>
    <property type="match status" value="1"/>
</dbReference>
<proteinExistence type="predicted"/>
<dbReference type="SUPFAM" id="SSF54495">
    <property type="entry name" value="UBC-like"/>
    <property type="match status" value="1"/>
</dbReference>
<name>A0A5J4NM69_9TREM</name>
<accession>A0A5J4NM69</accession>
<gene>
    <name evidence="2" type="ORF">DEA37_0014594</name>
</gene>
<evidence type="ECO:0000313" key="3">
    <source>
        <dbReference type="Proteomes" id="UP000324629"/>
    </source>
</evidence>